<evidence type="ECO:0000256" key="24">
    <source>
        <dbReference type="ARBA" id="ARBA00043777"/>
    </source>
</evidence>
<evidence type="ECO:0000256" key="1">
    <source>
        <dbReference type="ARBA" id="ARBA00001933"/>
    </source>
</evidence>
<evidence type="ECO:0000256" key="9">
    <source>
        <dbReference type="ARBA" id="ARBA00022946"/>
    </source>
</evidence>
<evidence type="ECO:0000256" key="7">
    <source>
        <dbReference type="ARBA" id="ARBA00022679"/>
    </source>
</evidence>
<evidence type="ECO:0000313" key="40">
    <source>
        <dbReference type="Ensembl" id="ENSCINP00000005373.3"/>
    </source>
</evidence>
<dbReference type="FunCoup" id="F7AJ78">
    <property type="interactions" value="1"/>
</dbReference>
<evidence type="ECO:0000256" key="4">
    <source>
        <dbReference type="ARBA" id="ARBA00011881"/>
    </source>
</evidence>
<keyword evidence="41" id="KW-1185">Reference proteome</keyword>
<evidence type="ECO:0000256" key="6">
    <source>
        <dbReference type="ARBA" id="ARBA00022576"/>
    </source>
</evidence>
<comment type="catalytic activity">
    <reaction evidence="31">
        <text>N(omega),N(omega)-dimethyl-L-arginine + glyoxylate = 5-(3,3-dimethylguanidino)-2-oxopentanoate + glycine</text>
        <dbReference type="Rhea" id="RHEA:77311"/>
        <dbReference type="ChEBI" id="CHEBI:36655"/>
        <dbReference type="ChEBI" id="CHEBI:57305"/>
        <dbReference type="ChEBI" id="CHEBI:58326"/>
        <dbReference type="ChEBI" id="CHEBI:197301"/>
    </reaction>
</comment>
<dbReference type="SUPFAM" id="SSF53383">
    <property type="entry name" value="PLP-dependent transferases"/>
    <property type="match status" value="1"/>
</dbReference>
<dbReference type="PANTHER" id="PTHR45688:SF3">
    <property type="entry name" value="ALANINE--GLYOXYLATE AMINOTRANSFERASE 2, MITOCHONDRIAL"/>
    <property type="match status" value="1"/>
</dbReference>
<comment type="catalytic activity">
    <reaction evidence="27">
        <text>2-oxopentanoate + N(omega),N(omega)-dimethyl-L-arginine = 5-(3,3-dimethylguanidino)-2-oxopentanoate + L-2-aminopentanoate</text>
        <dbReference type="Rhea" id="RHEA:77359"/>
        <dbReference type="ChEBI" id="CHEBI:28644"/>
        <dbReference type="ChEBI" id="CHEBI:58326"/>
        <dbReference type="ChEBI" id="CHEBI:58441"/>
        <dbReference type="ChEBI" id="CHEBI:197301"/>
    </reaction>
</comment>
<reference evidence="41" key="1">
    <citation type="journal article" date="2002" name="Science">
        <title>The draft genome of Ciona intestinalis: insights into chordate and vertebrate origins.</title>
        <authorList>
            <person name="Dehal P."/>
            <person name="Satou Y."/>
            <person name="Campbell R.K."/>
            <person name="Chapman J."/>
            <person name="Degnan B."/>
            <person name="De Tomaso A."/>
            <person name="Davidson B."/>
            <person name="Di Gregorio A."/>
            <person name="Gelpke M."/>
            <person name="Goodstein D.M."/>
            <person name="Harafuji N."/>
            <person name="Hastings K.E."/>
            <person name="Ho I."/>
            <person name="Hotta K."/>
            <person name="Huang W."/>
            <person name="Kawashima T."/>
            <person name="Lemaire P."/>
            <person name="Martinez D."/>
            <person name="Meinertzhagen I.A."/>
            <person name="Necula S."/>
            <person name="Nonaka M."/>
            <person name="Putnam N."/>
            <person name="Rash S."/>
            <person name="Saiga H."/>
            <person name="Satake M."/>
            <person name="Terry A."/>
            <person name="Yamada L."/>
            <person name="Wang H.G."/>
            <person name="Awazu S."/>
            <person name="Azumi K."/>
            <person name="Boore J."/>
            <person name="Branno M."/>
            <person name="Chin-Bow S."/>
            <person name="DeSantis R."/>
            <person name="Doyle S."/>
            <person name="Francino P."/>
            <person name="Keys D.N."/>
            <person name="Haga S."/>
            <person name="Hayashi H."/>
            <person name="Hino K."/>
            <person name="Imai K.S."/>
            <person name="Inaba K."/>
            <person name="Kano S."/>
            <person name="Kobayashi K."/>
            <person name="Kobayashi M."/>
            <person name="Lee B.I."/>
            <person name="Makabe K.W."/>
            <person name="Manohar C."/>
            <person name="Matassi G."/>
            <person name="Medina M."/>
            <person name="Mochizuki Y."/>
            <person name="Mount S."/>
            <person name="Morishita T."/>
            <person name="Miura S."/>
            <person name="Nakayama A."/>
            <person name="Nishizaka S."/>
            <person name="Nomoto H."/>
            <person name="Ohta F."/>
            <person name="Oishi K."/>
            <person name="Rigoutsos I."/>
            <person name="Sano M."/>
            <person name="Sasaki A."/>
            <person name="Sasakura Y."/>
            <person name="Shoguchi E."/>
            <person name="Shin-i T."/>
            <person name="Spagnuolo A."/>
            <person name="Stainier D."/>
            <person name="Suzuki M.M."/>
            <person name="Tassy O."/>
            <person name="Takatori N."/>
            <person name="Tokuoka M."/>
            <person name="Yagi K."/>
            <person name="Yoshizaki F."/>
            <person name="Wada S."/>
            <person name="Zhang C."/>
            <person name="Hyatt P.D."/>
            <person name="Larimer F."/>
            <person name="Detter C."/>
            <person name="Doggett N."/>
            <person name="Glavina T."/>
            <person name="Hawkins T."/>
            <person name="Richardson P."/>
            <person name="Lucas S."/>
            <person name="Kohara Y."/>
            <person name="Levine M."/>
            <person name="Satoh N."/>
            <person name="Rokhsar D.S."/>
        </authorList>
    </citation>
    <scope>NUCLEOTIDE SEQUENCE [LARGE SCALE GENOMIC DNA]</scope>
</reference>
<comment type="catalytic activity">
    <reaction evidence="35">
        <text>N(omega)-methyl-L-arginine + glyoxylate = 5-(3-methylguanidino)-2-oxopentanoate + glycine</text>
        <dbReference type="Rhea" id="RHEA:77323"/>
        <dbReference type="ChEBI" id="CHEBI:36655"/>
        <dbReference type="ChEBI" id="CHEBI:57305"/>
        <dbReference type="ChEBI" id="CHEBI:114953"/>
        <dbReference type="ChEBI" id="CHEBI:197314"/>
    </reaction>
</comment>
<evidence type="ECO:0000256" key="23">
    <source>
        <dbReference type="ARBA" id="ARBA00043758"/>
    </source>
</evidence>
<evidence type="ECO:0000256" key="31">
    <source>
        <dbReference type="ARBA" id="ARBA00047892"/>
    </source>
</evidence>
<dbReference type="GO" id="GO:0008453">
    <property type="term" value="F:alanine-glyoxylate transaminase activity"/>
    <property type="evidence" value="ECO:0000318"/>
    <property type="project" value="GO_Central"/>
</dbReference>
<keyword evidence="6" id="KW-0032">Aminotransferase</keyword>
<comment type="catalytic activity">
    <reaction evidence="32">
        <text>L-ornithine + glyoxylate = 5-amino-2-oxopentanoate + glycine</text>
        <dbReference type="Rhea" id="RHEA:77331"/>
        <dbReference type="ChEBI" id="CHEBI:36655"/>
        <dbReference type="ChEBI" id="CHEBI:46911"/>
        <dbReference type="ChEBI" id="CHEBI:57305"/>
        <dbReference type="ChEBI" id="CHEBI:58802"/>
    </reaction>
</comment>
<comment type="catalytic activity">
    <reaction evidence="23">
        <text>N(omega)-methyl-L-arginine + pyruvate = 5-(3-methylguanidino)-2-oxopentanoate + L-alanine</text>
        <dbReference type="Rhea" id="RHEA:77319"/>
        <dbReference type="ChEBI" id="CHEBI:15361"/>
        <dbReference type="ChEBI" id="CHEBI:57972"/>
        <dbReference type="ChEBI" id="CHEBI:114953"/>
        <dbReference type="ChEBI" id="CHEBI:197314"/>
    </reaction>
</comment>
<accession>F7AJ78</accession>
<dbReference type="GO" id="GO:0009436">
    <property type="term" value="P:glyoxylate catabolic process"/>
    <property type="evidence" value="ECO:0000318"/>
    <property type="project" value="GO_Central"/>
</dbReference>
<dbReference type="PIRSF" id="PIRSF000521">
    <property type="entry name" value="Transaminase_4ab_Lys_Orn"/>
    <property type="match status" value="1"/>
</dbReference>
<evidence type="ECO:0000256" key="5">
    <source>
        <dbReference type="ARBA" id="ARBA00013049"/>
    </source>
</evidence>
<evidence type="ECO:0000256" key="34">
    <source>
        <dbReference type="ARBA" id="ARBA00048560"/>
    </source>
</evidence>
<dbReference type="GO" id="GO:0016223">
    <property type="term" value="F:beta-alanine:pyruvate transaminase activity"/>
    <property type="evidence" value="ECO:0007669"/>
    <property type="project" value="UniProtKB-EC"/>
</dbReference>
<dbReference type="PANTHER" id="PTHR45688">
    <property type="match status" value="1"/>
</dbReference>
<dbReference type="Pfam" id="PF00202">
    <property type="entry name" value="Aminotran_3"/>
    <property type="match status" value="1"/>
</dbReference>
<evidence type="ECO:0000256" key="29">
    <source>
        <dbReference type="ARBA" id="ARBA00044257"/>
    </source>
</evidence>
<evidence type="ECO:0000256" key="32">
    <source>
        <dbReference type="ARBA" id="ARBA00048264"/>
    </source>
</evidence>
<comment type="catalytic activity">
    <reaction evidence="36">
        <text>oxaloacetate + L-alanine = L-aspartate + pyruvate</text>
        <dbReference type="Rhea" id="RHEA:77347"/>
        <dbReference type="ChEBI" id="CHEBI:15361"/>
        <dbReference type="ChEBI" id="CHEBI:16452"/>
        <dbReference type="ChEBI" id="CHEBI:29991"/>
        <dbReference type="ChEBI" id="CHEBI:57972"/>
    </reaction>
</comment>
<comment type="catalytic activity">
    <reaction evidence="19">
        <text>(2S)-2-aminobutanoate + glyoxylate = 2-oxobutanoate + glycine</text>
        <dbReference type="Rhea" id="RHEA:77339"/>
        <dbReference type="ChEBI" id="CHEBI:16763"/>
        <dbReference type="ChEBI" id="CHEBI:36655"/>
        <dbReference type="ChEBI" id="CHEBI:57305"/>
        <dbReference type="ChEBI" id="CHEBI:74359"/>
    </reaction>
</comment>
<comment type="catalytic activity">
    <reaction evidence="37">
        <text>N(omega),N('omega)-dimethyl-L-arginine + glyoxylate = 5-(3,3'-dimethylguanidino)-2-oxopentanoate + glycine</text>
        <dbReference type="Rhea" id="RHEA:77315"/>
        <dbReference type="ChEBI" id="CHEBI:36655"/>
        <dbReference type="ChEBI" id="CHEBI:57305"/>
        <dbReference type="ChEBI" id="CHEBI:197308"/>
        <dbReference type="ChEBI" id="CHEBI:197310"/>
    </reaction>
</comment>
<dbReference type="GO" id="GO:0030170">
    <property type="term" value="F:pyridoxal phosphate binding"/>
    <property type="evidence" value="ECO:0007669"/>
    <property type="project" value="InterPro"/>
</dbReference>
<evidence type="ECO:0000256" key="21">
    <source>
        <dbReference type="ARBA" id="ARBA00043749"/>
    </source>
</evidence>
<comment type="catalytic activity">
    <reaction evidence="21">
        <text>N(omega),N(omega)-dimethyl-L-arginine + oxaloacetate = 5-(3,3-dimethylguanidino)-2-oxopentanoate + L-aspartate</text>
        <dbReference type="Rhea" id="RHEA:77343"/>
        <dbReference type="ChEBI" id="CHEBI:16452"/>
        <dbReference type="ChEBI" id="CHEBI:29991"/>
        <dbReference type="ChEBI" id="CHEBI:58326"/>
        <dbReference type="ChEBI" id="CHEBI:197301"/>
    </reaction>
</comment>
<comment type="subcellular location">
    <subcellularLocation>
        <location evidence="2">Mitochondrion</location>
    </subcellularLocation>
</comment>
<evidence type="ECO:0000256" key="36">
    <source>
        <dbReference type="ARBA" id="ARBA00048916"/>
    </source>
</evidence>
<dbReference type="GO" id="GO:0005739">
    <property type="term" value="C:mitochondrion"/>
    <property type="evidence" value="ECO:0000318"/>
    <property type="project" value="GO_Central"/>
</dbReference>
<evidence type="ECO:0000256" key="37">
    <source>
        <dbReference type="ARBA" id="ARBA00049480"/>
    </source>
</evidence>
<evidence type="ECO:0000256" key="13">
    <source>
        <dbReference type="ARBA" id="ARBA00039862"/>
    </source>
</evidence>
<evidence type="ECO:0000256" key="17">
    <source>
        <dbReference type="ARBA" id="ARBA00042669"/>
    </source>
</evidence>
<evidence type="ECO:0000256" key="15">
    <source>
        <dbReference type="ARBA" id="ARBA00041845"/>
    </source>
</evidence>
<dbReference type="Gene3D" id="3.90.1150.10">
    <property type="entry name" value="Aspartate Aminotransferase, domain 1"/>
    <property type="match status" value="1"/>
</dbReference>
<dbReference type="AlphaFoldDB" id="F7AJ78"/>
<evidence type="ECO:0000256" key="22">
    <source>
        <dbReference type="ARBA" id="ARBA00043751"/>
    </source>
</evidence>
<dbReference type="Gene3D" id="3.40.640.10">
    <property type="entry name" value="Type I PLP-dependent aspartate aminotransferase-like (Major domain)"/>
    <property type="match status" value="1"/>
</dbReference>
<evidence type="ECO:0000256" key="12">
    <source>
        <dbReference type="ARBA" id="ARBA00039130"/>
    </source>
</evidence>
<dbReference type="EC" id="2.6.1.40" evidence="12"/>
<dbReference type="CDD" id="cd00610">
    <property type="entry name" value="OAT_like"/>
    <property type="match status" value="1"/>
</dbReference>
<comment type="catalytic activity">
    <reaction evidence="20">
        <text>(R)-3-amino-2-methylpropanoate + pyruvate = 2-methyl-3-oxopropanoate + L-alanine</text>
        <dbReference type="Rhea" id="RHEA:18393"/>
        <dbReference type="ChEBI" id="CHEBI:15361"/>
        <dbReference type="ChEBI" id="CHEBI:57700"/>
        <dbReference type="ChEBI" id="CHEBI:57731"/>
        <dbReference type="ChEBI" id="CHEBI:57972"/>
        <dbReference type="EC" id="2.6.1.40"/>
    </reaction>
    <physiologicalReaction direction="left-to-right" evidence="20">
        <dbReference type="Rhea" id="RHEA:18394"/>
    </physiologicalReaction>
</comment>
<proteinExistence type="inferred from homology"/>
<reference evidence="40" key="3">
    <citation type="submission" date="2025-09" db="UniProtKB">
        <authorList>
            <consortium name="Ensembl"/>
        </authorList>
    </citation>
    <scope>IDENTIFICATION</scope>
</reference>
<dbReference type="STRING" id="7719.ENSCINP00000005373"/>
<protein>
    <recommendedName>
        <fullName evidence="13">Alanine--glyoxylate aminotransferase 2, mitochondrial</fullName>
        <ecNumber evidence="28">2.6.1.18</ecNumber>
        <ecNumber evidence="12">2.6.1.40</ecNumber>
        <ecNumber evidence="5">2.6.1.44</ecNumber>
    </recommendedName>
    <alternativeName>
        <fullName evidence="14">(R)-3-amino-2-methylpropionate--pyruvate transaminase</fullName>
    </alternativeName>
    <alternativeName>
        <fullName evidence="16">Beta-ALAAT II</fullName>
    </alternativeName>
    <alternativeName>
        <fullName evidence="17">Beta-alanine-pyruvate aminotransferase</fullName>
    </alternativeName>
    <alternativeName>
        <fullName evidence="30">D-3-aminoisobutyrate-pyruvate aminotransferase</fullName>
    </alternativeName>
    <alternativeName>
        <fullName evidence="15">D-AIBAT</fullName>
    </alternativeName>
    <alternativeName>
        <fullName evidence="29">D-beta-aminoisobutyrate-pyruvate aminotransferase</fullName>
    </alternativeName>
</protein>
<comment type="catalytic activity">
    <reaction evidence="22">
        <text>2-oxobutanoate + L-alanine = (2S)-2-aminobutanoate + pyruvate</text>
        <dbReference type="Rhea" id="RHEA:77355"/>
        <dbReference type="ChEBI" id="CHEBI:15361"/>
        <dbReference type="ChEBI" id="CHEBI:16763"/>
        <dbReference type="ChEBI" id="CHEBI:57972"/>
        <dbReference type="ChEBI" id="CHEBI:74359"/>
        <dbReference type="EC" id="2.6.1.44"/>
    </reaction>
</comment>
<comment type="cofactor">
    <cofactor evidence="1">
        <name>pyridoxal 5'-phosphate</name>
        <dbReference type="ChEBI" id="CHEBI:597326"/>
    </cofactor>
</comment>
<dbReference type="InterPro" id="IPR015422">
    <property type="entry name" value="PyrdxlP-dep_Trfase_small"/>
</dbReference>
<evidence type="ECO:0000256" key="26">
    <source>
        <dbReference type="ARBA" id="ARBA00043825"/>
    </source>
</evidence>
<evidence type="ECO:0000256" key="14">
    <source>
        <dbReference type="ARBA" id="ARBA00041662"/>
    </source>
</evidence>
<evidence type="ECO:0000256" key="35">
    <source>
        <dbReference type="ARBA" id="ARBA00048760"/>
    </source>
</evidence>
<comment type="function">
    <text evidence="38">Multifunctional aminotransferase with a broad substrate specificity. Catalyzes the conversion of glyoxylate to glycine using alanine as the amino donor. Catalyzes metabolism of not L- but the D-isomer of D-beta-aminoisobutyric acid to generate 2-methyl-3-oxopropanoate and alanine. Catalyzes the transfer of the amino group from beta-alanine to pyruvate to yield L-alanine and 3-oxopropanoate. Can metabolize NG-monomethyl-L-arginine (NMMA), asymmetric NG,NG-dimethyl-L-arginine (ADMA) and symmetric NG,N'G-dimethyl-L-arginine (SDMA). ADMA is a potent inhibitor of nitric-oxide (NO) synthase, and this activity provides mechanism through which the kidney regulates blood pressure.</text>
</comment>
<evidence type="ECO:0000256" key="27">
    <source>
        <dbReference type="ARBA" id="ARBA00043826"/>
    </source>
</evidence>
<dbReference type="PROSITE" id="PS00600">
    <property type="entry name" value="AA_TRANSFER_CLASS_3"/>
    <property type="match status" value="1"/>
</dbReference>
<reference evidence="40" key="2">
    <citation type="submission" date="2025-08" db="UniProtKB">
        <authorList>
            <consortium name="Ensembl"/>
        </authorList>
    </citation>
    <scope>IDENTIFICATION</scope>
</reference>
<comment type="catalytic activity">
    <reaction evidence="25">
        <text>N(omega),N('omega)-dimethyl-L-arginine + pyruvate = 5-(3,3'-dimethylguanidino)-2-oxopentanoate + L-alanine</text>
        <dbReference type="Rhea" id="RHEA:77307"/>
        <dbReference type="ChEBI" id="CHEBI:15361"/>
        <dbReference type="ChEBI" id="CHEBI:57972"/>
        <dbReference type="ChEBI" id="CHEBI:197308"/>
        <dbReference type="ChEBI" id="CHEBI:197310"/>
    </reaction>
</comment>
<dbReference type="GO" id="GO:0047305">
    <property type="term" value="F:(R)-3-amino-2-methylpropionate-pyruvate transaminase activity"/>
    <property type="evidence" value="ECO:0007669"/>
    <property type="project" value="UniProtKB-EC"/>
</dbReference>
<comment type="catalytic activity">
    <reaction evidence="18">
        <text>N(omega),N(omega)-dimethyl-L-arginine + pyruvate = 5-(3,3-dimethylguanidino)-2-oxopentanoate + L-alanine</text>
        <dbReference type="Rhea" id="RHEA:77303"/>
        <dbReference type="ChEBI" id="CHEBI:15361"/>
        <dbReference type="ChEBI" id="CHEBI:57972"/>
        <dbReference type="ChEBI" id="CHEBI:58326"/>
        <dbReference type="ChEBI" id="CHEBI:197301"/>
    </reaction>
</comment>
<dbReference type="OMA" id="MVPGFKY"/>
<gene>
    <name evidence="40" type="primary">LOC100178847</name>
</gene>
<dbReference type="GeneTree" id="ENSGT00940000156125"/>
<evidence type="ECO:0000256" key="16">
    <source>
        <dbReference type="ARBA" id="ARBA00042611"/>
    </source>
</evidence>
<keyword evidence="10" id="KW-0496">Mitochondrion</keyword>
<evidence type="ECO:0000256" key="2">
    <source>
        <dbReference type="ARBA" id="ARBA00004173"/>
    </source>
</evidence>
<evidence type="ECO:0000256" key="38">
    <source>
        <dbReference type="ARBA" id="ARBA00058068"/>
    </source>
</evidence>
<evidence type="ECO:0000256" key="20">
    <source>
        <dbReference type="ARBA" id="ARBA00043726"/>
    </source>
</evidence>
<evidence type="ECO:0000256" key="30">
    <source>
        <dbReference type="ARBA" id="ARBA00044258"/>
    </source>
</evidence>
<dbReference type="GO" id="GO:0019481">
    <property type="term" value="P:L-alanine catabolic process, by transamination"/>
    <property type="evidence" value="ECO:0000318"/>
    <property type="project" value="GO_Central"/>
</dbReference>
<name>F7AJ78_CIOIN</name>
<dbReference type="InterPro" id="IPR015424">
    <property type="entry name" value="PyrdxlP-dep_Trfase"/>
</dbReference>
<comment type="subunit">
    <text evidence="4">Homotetramer.</text>
</comment>
<evidence type="ECO:0000256" key="39">
    <source>
        <dbReference type="RuleBase" id="RU003560"/>
    </source>
</evidence>
<comment type="catalytic activity">
    <reaction evidence="24">
        <text>L-ornithine + pyruvate = 5-amino-2-oxopentanoate + L-alanine</text>
        <dbReference type="Rhea" id="RHEA:77327"/>
        <dbReference type="ChEBI" id="CHEBI:15361"/>
        <dbReference type="ChEBI" id="CHEBI:46911"/>
        <dbReference type="ChEBI" id="CHEBI:57972"/>
        <dbReference type="ChEBI" id="CHEBI:58802"/>
    </reaction>
</comment>
<keyword evidence="8 39" id="KW-0663">Pyridoxal phosphate</keyword>
<comment type="similarity">
    <text evidence="3 39">Belongs to the class-III pyridoxal-phosphate-dependent aminotransferase family.</text>
</comment>
<evidence type="ECO:0000313" key="41">
    <source>
        <dbReference type="Proteomes" id="UP000008144"/>
    </source>
</evidence>
<evidence type="ECO:0000256" key="25">
    <source>
        <dbReference type="ARBA" id="ARBA00043798"/>
    </source>
</evidence>
<dbReference type="InterPro" id="IPR015421">
    <property type="entry name" value="PyrdxlP-dep_Trfase_major"/>
</dbReference>
<dbReference type="InParanoid" id="F7AJ78"/>
<evidence type="ECO:0000256" key="28">
    <source>
        <dbReference type="ARBA" id="ARBA00044055"/>
    </source>
</evidence>
<evidence type="ECO:0000256" key="10">
    <source>
        <dbReference type="ARBA" id="ARBA00023128"/>
    </source>
</evidence>
<evidence type="ECO:0000256" key="8">
    <source>
        <dbReference type="ARBA" id="ARBA00022898"/>
    </source>
</evidence>
<evidence type="ECO:0000256" key="33">
    <source>
        <dbReference type="ARBA" id="ARBA00048500"/>
    </source>
</evidence>
<sequence>MPACDVTPEPYKGRSYEETMKIKRSNIAPTKVPAYSKPLLLTQGKMQWLWDDEGRRYLDMFAGIVTVSVGHCHPTVVGGLKEQLDEIWHTTNLYLTPPMHEYAEKLTSTLPDHLKVCFFTNSGSEANDLAIALARQYTSSFDVISFRNAYHGGSPYSVGLTAHGTWKHSYPNGFGIHHSMNPDPYQGVWGGSKCRDSLVQADRQCGCDGECEAGERYLEQLKEVLDYSVGGRPAALFAEPVQGVGGVVQFPKKFLKKAYELIHERGGLCVSDEVQTGFGRLGSHMWGFETHGVTPDIVTMAKGIANGFPMGAVVTTKEIAQAFTGTLHLNTFAGNPLACTVASKVLDVIQGEDTMGLCRRVGERLIRGLATLRDEFNIVGDVRGKGLMLGVEMVQDKGSRAPLSGPDMLEIWDNMKNMGLIVGKGGLRGNTFRLKPPMCITEEDADFTIGVMRKCISDFANKQPQRKVTI</sequence>
<dbReference type="HOGENOM" id="CLU_016922_8_0_1"/>
<dbReference type="EC" id="2.6.1.44" evidence="5"/>
<dbReference type="Proteomes" id="UP000008144">
    <property type="component" value="Unassembled WGS sequence"/>
</dbReference>
<keyword evidence="9" id="KW-0809">Transit peptide</keyword>
<dbReference type="Ensembl" id="ENSCINT00000005373.3">
    <property type="protein sequence ID" value="ENSCINP00000005373.3"/>
    <property type="gene ID" value="ENSCING00000002644.3"/>
</dbReference>
<dbReference type="FunFam" id="3.40.640.10:FF:000055">
    <property type="entry name" value="Alanine--glyoxylate aminotransferase 2, mitochondrial"/>
    <property type="match status" value="1"/>
</dbReference>
<organism evidence="40 41">
    <name type="scientific">Ciona intestinalis</name>
    <name type="common">Transparent sea squirt</name>
    <name type="synonym">Ascidia intestinalis</name>
    <dbReference type="NCBI Taxonomy" id="7719"/>
    <lineage>
        <taxon>Eukaryota</taxon>
        <taxon>Metazoa</taxon>
        <taxon>Chordata</taxon>
        <taxon>Tunicata</taxon>
        <taxon>Ascidiacea</taxon>
        <taxon>Phlebobranchia</taxon>
        <taxon>Cionidae</taxon>
        <taxon>Ciona</taxon>
    </lineage>
</organism>
<evidence type="ECO:0000256" key="11">
    <source>
        <dbReference type="ARBA" id="ARBA00033660"/>
    </source>
</evidence>
<comment type="catalytic activity">
    <reaction evidence="11">
        <text>glyoxylate + L-alanine = glycine + pyruvate</text>
        <dbReference type="Rhea" id="RHEA:24248"/>
        <dbReference type="ChEBI" id="CHEBI:15361"/>
        <dbReference type="ChEBI" id="CHEBI:36655"/>
        <dbReference type="ChEBI" id="CHEBI:57305"/>
        <dbReference type="ChEBI" id="CHEBI:57972"/>
        <dbReference type="EC" id="2.6.1.44"/>
    </reaction>
    <physiologicalReaction direction="left-to-right" evidence="11">
        <dbReference type="Rhea" id="RHEA:24249"/>
    </physiologicalReaction>
</comment>
<comment type="catalytic activity">
    <reaction evidence="33">
        <text>2-oxohexanoate + N(omega),N(omega)-dimethyl-L-arginine = L-2-aminohexanoate + 5-(3,3-dimethylguanidino)-2-oxopentanoate</text>
        <dbReference type="Rhea" id="RHEA:77363"/>
        <dbReference type="ChEBI" id="CHEBI:35177"/>
        <dbReference type="ChEBI" id="CHEBI:58326"/>
        <dbReference type="ChEBI" id="CHEBI:58455"/>
        <dbReference type="ChEBI" id="CHEBI:197301"/>
    </reaction>
</comment>
<comment type="catalytic activity">
    <reaction evidence="34">
        <text>N(omega),N(omega)-dimethyl-L-arginine + 2-oxobutanoate = 5-(3,3-dimethylguanidino)-2-oxopentanoate + (2S)-2-aminobutanoate</text>
        <dbReference type="Rhea" id="RHEA:77351"/>
        <dbReference type="ChEBI" id="CHEBI:16763"/>
        <dbReference type="ChEBI" id="CHEBI:58326"/>
        <dbReference type="ChEBI" id="CHEBI:74359"/>
        <dbReference type="ChEBI" id="CHEBI:197301"/>
    </reaction>
</comment>
<comment type="catalytic activity">
    <reaction evidence="26">
        <text>3-oxopropanoate + L-alanine = beta-alanine + pyruvate</text>
        <dbReference type="Rhea" id="RHEA:14077"/>
        <dbReference type="ChEBI" id="CHEBI:15361"/>
        <dbReference type="ChEBI" id="CHEBI:33190"/>
        <dbReference type="ChEBI" id="CHEBI:57966"/>
        <dbReference type="ChEBI" id="CHEBI:57972"/>
        <dbReference type="EC" id="2.6.1.18"/>
    </reaction>
    <physiologicalReaction direction="right-to-left" evidence="26">
        <dbReference type="Rhea" id="RHEA:14079"/>
    </physiologicalReaction>
</comment>
<dbReference type="InterPro" id="IPR005814">
    <property type="entry name" value="Aminotrans_3"/>
</dbReference>
<keyword evidence="7" id="KW-0808">Transferase</keyword>
<dbReference type="InterPro" id="IPR049704">
    <property type="entry name" value="Aminotrans_3_PPA_site"/>
</dbReference>
<dbReference type="EC" id="2.6.1.18" evidence="28"/>
<evidence type="ECO:0000256" key="3">
    <source>
        <dbReference type="ARBA" id="ARBA00008954"/>
    </source>
</evidence>
<evidence type="ECO:0000256" key="18">
    <source>
        <dbReference type="ARBA" id="ARBA00043669"/>
    </source>
</evidence>
<evidence type="ECO:0000256" key="19">
    <source>
        <dbReference type="ARBA" id="ARBA00043679"/>
    </source>
</evidence>